<reference evidence="3 4" key="1">
    <citation type="submission" date="2016-05" db="EMBL/GenBank/DDBJ databases">
        <title>Nuclear genome of Blastocystis sp. subtype 1 NandII.</title>
        <authorList>
            <person name="Gentekaki E."/>
            <person name="Curtis B."/>
            <person name="Stairs C."/>
            <person name="Eme L."/>
            <person name="Herman E."/>
            <person name="Klimes V."/>
            <person name="Arias M.C."/>
            <person name="Elias M."/>
            <person name="Hilliou F."/>
            <person name="Klute M."/>
            <person name="Malik S.-B."/>
            <person name="Pightling A."/>
            <person name="Rachubinski R."/>
            <person name="Salas D."/>
            <person name="Schlacht A."/>
            <person name="Suga H."/>
            <person name="Archibald J."/>
            <person name="Ball S.G."/>
            <person name="Clark G."/>
            <person name="Dacks J."/>
            <person name="Van Der Giezen M."/>
            <person name="Tsaousis A."/>
            <person name="Roger A."/>
        </authorList>
    </citation>
    <scope>NUCLEOTIDE SEQUENCE [LARGE SCALE GENOMIC DNA]</scope>
    <source>
        <strain evidence="4">ATCC 50177 / NandII</strain>
    </source>
</reference>
<dbReference type="InterPro" id="IPR045096">
    <property type="entry name" value="EDR2-like"/>
</dbReference>
<keyword evidence="4" id="KW-1185">Reference proteome</keyword>
<dbReference type="Pfam" id="PF07059">
    <property type="entry name" value="EDR2_C"/>
    <property type="match status" value="1"/>
</dbReference>
<evidence type="ECO:0000259" key="2">
    <source>
        <dbReference type="Pfam" id="PF07059"/>
    </source>
</evidence>
<dbReference type="OrthoDB" id="9970435at2759"/>
<evidence type="ECO:0000313" key="3">
    <source>
        <dbReference type="EMBL" id="OAO12309.1"/>
    </source>
</evidence>
<dbReference type="Proteomes" id="UP000078348">
    <property type="component" value="Unassembled WGS sequence"/>
</dbReference>
<gene>
    <name evidence="3" type="ORF">AV274_6031</name>
</gene>
<feature type="region of interest" description="Disordered" evidence="1">
    <location>
        <begin position="318"/>
        <end position="350"/>
    </location>
</feature>
<proteinExistence type="predicted"/>
<evidence type="ECO:0000256" key="1">
    <source>
        <dbReference type="SAM" id="MobiDB-lite"/>
    </source>
</evidence>
<accession>A0A196S8J3</accession>
<feature type="compositionally biased region" description="Basic and acidic residues" evidence="1">
    <location>
        <begin position="320"/>
        <end position="335"/>
    </location>
</feature>
<name>A0A196S8J3_BLAHN</name>
<organism evidence="3 4">
    <name type="scientific">Blastocystis sp. subtype 1 (strain ATCC 50177 / NandII)</name>
    <dbReference type="NCBI Taxonomy" id="478820"/>
    <lineage>
        <taxon>Eukaryota</taxon>
        <taxon>Sar</taxon>
        <taxon>Stramenopiles</taxon>
        <taxon>Bigyra</taxon>
        <taxon>Opalozoa</taxon>
        <taxon>Opalinata</taxon>
        <taxon>Blastocystidae</taxon>
        <taxon>Blastocystis</taxon>
    </lineage>
</organism>
<feature type="compositionally biased region" description="Low complexity" evidence="1">
    <location>
        <begin position="337"/>
        <end position="350"/>
    </location>
</feature>
<protein>
    <submittedName>
        <fullName evidence="3">Enhanced disease resistance 2 protein</fullName>
    </submittedName>
</protein>
<dbReference type="EMBL" id="LXWW01000554">
    <property type="protein sequence ID" value="OAO12309.1"/>
    <property type="molecule type" value="Genomic_DNA"/>
</dbReference>
<dbReference type="InterPro" id="IPR009769">
    <property type="entry name" value="EDR2_C"/>
</dbReference>
<dbReference type="InterPro" id="IPR023393">
    <property type="entry name" value="START-like_dom_sf"/>
</dbReference>
<dbReference type="AlphaFoldDB" id="A0A196S8J3"/>
<dbReference type="SUPFAM" id="SSF55961">
    <property type="entry name" value="Bet v1-like"/>
    <property type="match status" value="1"/>
</dbReference>
<dbReference type="Gene3D" id="3.30.530.20">
    <property type="match status" value="1"/>
</dbReference>
<dbReference type="PANTHER" id="PTHR12136:SF41">
    <property type="entry name" value="PLECKSTRIN HOMOLOGY (PH) AND LIPID-BINDING START DOMAINS-CONTAINING PROTEIN"/>
    <property type="match status" value="1"/>
</dbReference>
<sequence length="604" mass="67521">MRTEIERCKCSVDKEEQENDDSIDFVLPPLACTSEESSCLRDSVESCVIPSNMQELSYLLHASSLDTTLEASRDGCLLFSINWAWTPPPPHPQNSTASVPYRMLTLSIPIDMEYVSYFLVDCDCARNLWDPLFLYAKEVERMDQNDSILQLFYKPIHILDYPCIIKSSPRRFTVWRHFQYDEKANAYFVFFSSTSCSALTPSPVFVDGEMHIGYRVEPVNSGVTRITMIYSLYPAGRMSRYQYYIDSFQRSFLMGMSGLGTMLSQIPEYHVFNLIERIVNSLHADATNEKDSASTVSSVSAATIPSVSAAISTTVTSGAAERDGSVSGAAERDESASDPSDSSDNESGSLSEKVLLPPYITNTVAHASECDLMSHCWEEVDGTIWKVRSKDYPTTHVKLRSQPSFCKLLCVDIFKSTARISHIAAHPESALSKIKTLSMKDTRCILVINLQIAGNISIVSYLAIPRLQEPQDAQDAQDAVVAALCERFLTGTKEWRDARMKMLPHIEEGGFLIRKAVGTTPCIIGTKGESAYFSGETPIPYLECDYDMDSSTMSRNLSKYLFSADSMVIELAYVLQGETEDELPERVLGGFRFYHMDVTKAKLI</sequence>
<dbReference type="PANTHER" id="PTHR12136">
    <property type="entry name" value="ENHANCED DISEASE RESISTANCE-RELATED"/>
    <property type="match status" value="1"/>
</dbReference>
<feature type="domain" description="Protein ENHANCED DISEASE RESISTANCE 2 C-terminal" evidence="2">
    <location>
        <begin position="377"/>
        <end position="597"/>
    </location>
</feature>
<comment type="caution">
    <text evidence="3">The sequence shown here is derived from an EMBL/GenBank/DDBJ whole genome shotgun (WGS) entry which is preliminary data.</text>
</comment>
<evidence type="ECO:0000313" key="4">
    <source>
        <dbReference type="Proteomes" id="UP000078348"/>
    </source>
</evidence>